<organism evidence="1 2">
    <name type="scientific">Antarcticirhabdus aurantiaca</name>
    <dbReference type="NCBI Taxonomy" id="2606717"/>
    <lineage>
        <taxon>Bacteria</taxon>
        <taxon>Pseudomonadati</taxon>
        <taxon>Pseudomonadota</taxon>
        <taxon>Alphaproteobacteria</taxon>
        <taxon>Hyphomicrobiales</taxon>
        <taxon>Aurantimonadaceae</taxon>
        <taxon>Antarcticirhabdus</taxon>
    </lineage>
</organism>
<evidence type="ECO:0000313" key="2">
    <source>
        <dbReference type="Proteomes" id="UP001163223"/>
    </source>
</evidence>
<dbReference type="Proteomes" id="UP001163223">
    <property type="component" value="Chromosome"/>
</dbReference>
<name>A0ACD4NK83_9HYPH</name>
<dbReference type="EMBL" id="CP113520">
    <property type="protein sequence ID" value="WAJ27288.1"/>
    <property type="molecule type" value="Genomic_DNA"/>
</dbReference>
<keyword evidence="2" id="KW-1185">Reference proteome</keyword>
<proteinExistence type="predicted"/>
<sequence length="178" mass="18776">MVARFLGALVALLLLPSLAFAHGPTRQKHTETIEIAAPPEAVWAKLGTFGDMSWHPRIAMTDAPSGSAPGSKRVLGFSSGGLMEEELSKYDPAKMSFSTFIGQVNVELLPATNYSSTVTVKPGAAPGTSIVEWRAAFYRGYPNNDPPPELNDEAAVAGVSAFMKEGLANLKTVVEAGA</sequence>
<reference evidence="1" key="1">
    <citation type="submission" date="2022-11" db="EMBL/GenBank/DDBJ databases">
        <title>beta-Carotene-producing bacterium, Jeongeuplla avenae sp. nov., alleviates the salt stress of Arabidopsis seedlings.</title>
        <authorList>
            <person name="Jiang L."/>
            <person name="Lee J."/>
        </authorList>
    </citation>
    <scope>NUCLEOTIDE SEQUENCE</scope>
    <source>
        <strain evidence="1">DY_R2A_6</strain>
    </source>
</reference>
<gene>
    <name evidence="1" type="ORF">OXU80_20915</name>
</gene>
<accession>A0ACD4NK83</accession>
<evidence type="ECO:0000313" key="1">
    <source>
        <dbReference type="EMBL" id="WAJ27288.1"/>
    </source>
</evidence>
<protein>
    <submittedName>
        <fullName evidence="1">SRPBCC family protein</fullName>
    </submittedName>
</protein>